<evidence type="ECO:0000313" key="2">
    <source>
        <dbReference type="EMBL" id="CAA9477419.1"/>
    </source>
</evidence>
<feature type="region of interest" description="Disordered" evidence="1">
    <location>
        <begin position="1"/>
        <end position="22"/>
    </location>
</feature>
<reference evidence="2" key="1">
    <citation type="submission" date="2020-02" db="EMBL/GenBank/DDBJ databases">
        <authorList>
            <person name="Meier V. D."/>
        </authorList>
    </citation>
    <scope>NUCLEOTIDE SEQUENCE</scope>
    <source>
        <strain evidence="2">AVDCRST_MAG02</strain>
    </source>
</reference>
<protein>
    <recommendedName>
        <fullName evidence="3">Ferredoxin, 2Fe-2S</fullName>
    </recommendedName>
</protein>
<feature type="compositionally biased region" description="Basic residues" evidence="1">
    <location>
        <begin position="1"/>
        <end position="11"/>
    </location>
</feature>
<accession>A0A6J4RMS5</accession>
<evidence type="ECO:0000256" key="1">
    <source>
        <dbReference type="SAM" id="MobiDB-lite"/>
    </source>
</evidence>
<name>A0A6J4RMS5_9ACTN</name>
<gene>
    <name evidence="2" type="ORF">AVDCRST_MAG02-4578</name>
</gene>
<dbReference type="InterPro" id="IPR036249">
    <property type="entry name" value="Thioredoxin-like_sf"/>
</dbReference>
<dbReference type="CDD" id="cd02980">
    <property type="entry name" value="TRX_Fd_family"/>
    <property type="match status" value="1"/>
</dbReference>
<proteinExistence type="predicted"/>
<dbReference type="AlphaFoldDB" id="A0A6J4RMS5"/>
<evidence type="ECO:0008006" key="3">
    <source>
        <dbReference type="Google" id="ProtNLM"/>
    </source>
</evidence>
<dbReference type="Gene3D" id="3.40.30.10">
    <property type="entry name" value="Glutaredoxin"/>
    <property type="match status" value="1"/>
</dbReference>
<organism evidence="2">
    <name type="scientific">uncultured Rubrobacteraceae bacterium</name>
    <dbReference type="NCBI Taxonomy" id="349277"/>
    <lineage>
        <taxon>Bacteria</taxon>
        <taxon>Bacillati</taxon>
        <taxon>Actinomycetota</taxon>
        <taxon>Rubrobacteria</taxon>
        <taxon>Rubrobacterales</taxon>
        <taxon>Rubrobacteraceae</taxon>
        <taxon>environmental samples</taxon>
    </lineage>
</organism>
<dbReference type="Pfam" id="PF01257">
    <property type="entry name" value="2Fe-2S_thioredx"/>
    <property type="match status" value="1"/>
</dbReference>
<dbReference type="SUPFAM" id="SSF52833">
    <property type="entry name" value="Thioredoxin-like"/>
    <property type="match status" value="1"/>
</dbReference>
<dbReference type="EMBL" id="CADCVH010000118">
    <property type="protein sequence ID" value="CAA9477419.1"/>
    <property type="molecule type" value="Genomic_DNA"/>
</dbReference>
<sequence length="131" mass="14166">MSKKKAKKAAKGRQEGGAVTIPARPDAKVRDYDAHVLVCKGGDCKKRGSKGVQKALKDGLRASGMNRDVRIDSVECLGLCKHGPNAIVYPSGTWYLGLIEADAPEIVEGHLKGGEPVEHLAAELRPRKKRR</sequence>